<keyword evidence="1" id="KW-0175">Coiled coil</keyword>
<reference evidence="4 5" key="1">
    <citation type="submission" date="2018-11" db="EMBL/GenBank/DDBJ databases">
        <title>Sequencing the genomes of 1000 actinobacteria strains.</title>
        <authorList>
            <person name="Klenk H.-P."/>
        </authorList>
    </citation>
    <scope>NUCLEOTIDE SEQUENCE [LARGE SCALE GENOMIC DNA]</scope>
    <source>
        <strain evidence="4 5">DSM 14012</strain>
    </source>
</reference>
<dbReference type="Gene3D" id="1.10.287.1490">
    <property type="match status" value="1"/>
</dbReference>
<dbReference type="Proteomes" id="UP000266915">
    <property type="component" value="Unassembled WGS sequence"/>
</dbReference>
<dbReference type="Pfam" id="PF02591">
    <property type="entry name" value="Zn_ribbon_9"/>
    <property type="match status" value="1"/>
</dbReference>
<dbReference type="InterPro" id="IPR056003">
    <property type="entry name" value="CT398_CC_hairpin"/>
</dbReference>
<sequence length="253" mass="27454">MSREFGTDVKASPADQKTLLTLQSIDTGVQRTAHRAANLPEAARIAQLQAEIETVRLRRLERVGVRDDAQTELGRIESDVAVVAARMKRDADRLQSSTSVKDVEALQSEIASLQNRQNNLEEIQLNVMERVEAAEDAVAQVDAERAGLQELLDEVVTKRDAELVELEAERARLTADRESLAPGIPADLLALYDQRRARGGIGAALFRAGTCGACKMSLTGNDLQAVRAAPSEEVVQCPECAAIVVRTDESGLI</sequence>
<feature type="domain" description="CT398-like coiled coil hairpin" evidence="3">
    <location>
        <begin position="22"/>
        <end position="200"/>
    </location>
</feature>
<evidence type="ECO:0000313" key="4">
    <source>
        <dbReference type="EMBL" id="ROR81766.1"/>
    </source>
</evidence>
<name>A0A3N2C2M6_9MICO</name>
<keyword evidence="5" id="KW-1185">Reference proteome</keyword>
<comment type="caution">
    <text evidence="4">The sequence shown here is derived from an EMBL/GenBank/DDBJ whole genome shotgun (WGS) entry which is preliminary data.</text>
</comment>
<dbReference type="AlphaFoldDB" id="A0A3N2C2M6"/>
<organism evidence="4 5">
    <name type="scientific">Plantibacter flavus</name>
    <dbReference type="NCBI Taxonomy" id="150123"/>
    <lineage>
        <taxon>Bacteria</taxon>
        <taxon>Bacillati</taxon>
        <taxon>Actinomycetota</taxon>
        <taxon>Actinomycetes</taxon>
        <taxon>Micrococcales</taxon>
        <taxon>Microbacteriaceae</taxon>
        <taxon>Plantibacter</taxon>
    </lineage>
</organism>
<proteinExistence type="predicted"/>
<dbReference type="InterPro" id="IPR003743">
    <property type="entry name" value="Zf-RING_7"/>
</dbReference>
<dbReference type="EMBL" id="RKHL01000001">
    <property type="protein sequence ID" value="ROR81766.1"/>
    <property type="molecule type" value="Genomic_DNA"/>
</dbReference>
<evidence type="ECO:0000256" key="1">
    <source>
        <dbReference type="SAM" id="Coils"/>
    </source>
</evidence>
<feature type="coiled-coil region" evidence="1">
    <location>
        <begin position="103"/>
        <end position="176"/>
    </location>
</feature>
<feature type="domain" description="C4-type zinc ribbon" evidence="2">
    <location>
        <begin position="210"/>
        <end position="243"/>
    </location>
</feature>
<dbReference type="PANTHER" id="PTHR39082">
    <property type="entry name" value="PHOSPHOLIPASE C-BETA-2-RELATED"/>
    <property type="match status" value="1"/>
</dbReference>
<dbReference type="InterPro" id="IPR052376">
    <property type="entry name" value="Oxidative_Scav/Glycosyltrans"/>
</dbReference>
<gene>
    <name evidence="4" type="ORF">EDD42_1837</name>
</gene>
<protein>
    <submittedName>
        <fullName evidence="4">Uncharacterized protein</fullName>
    </submittedName>
</protein>
<evidence type="ECO:0000259" key="2">
    <source>
        <dbReference type="Pfam" id="PF02591"/>
    </source>
</evidence>
<evidence type="ECO:0000313" key="5">
    <source>
        <dbReference type="Proteomes" id="UP000266915"/>
    </source>
</evidence>
<accession>A0A3N2C2M6</accession>
<evidence type="ECO:0000259" key="3">
    <source>
        <dbReference type="Pfam" id="PF24481"/>
    </source>
</evidence>
<dbReference type="Pfam" id="PF24481">
    <property type="entry name" value="CT398_CC"/>
    <property type="match status" value="1"/>
</dbReference>
<dbReference type="PANTHER" id="PTHR39082:SF1">
    <property type="entry name" value="SCAVENGER RECEPTOR CLASS A MEMBER 3"/>
    <property type="match status" value="1"/>
</dbReference>